<accession>A0A1G2DB19</accession>
<dbReference type="AlphaFoldDB" id="A0A1G2DB19"/>
<comment type="caution">
    <text evidence="2">The sequence shown here is derived from an EMBL/GenBank/DDBJ whole genome shotgun (WGS) entry which is preliminary data.</text>
</comment>
<protein>
    <recommendedName>
        <fullName evidence="1">DNA helicase Pif1-like DEAD-box helicase domain-containing protein</fullName>
    </recommendedName>
</protein>
<dbReference type="SUPFAM" id="SSF52540">
    <property type="entry name" value="P-loop containing nucleoside triphosphate hydrolases"/>
    <property type="match status" value="2"/>
</dbReference>
<dbReference type="GO" id="GO:0003678">
    <property type="term" value="F:DNA helicase activity"/>
    <property type="evidence" value="ECO:0007669"/>
    <property type="project" value="InterPro"/>
</dbReference>
<dbReference type="InterPro" id="IPR010285">
    <property type="entry name" value="DNA_helicase_pif1-like_DEAD"/>
</dbReference>
<dbReference type="Pfam" id="PF05970">
    <property type="entry name" value="PIF1"/>
    <property type="match status" value="1"/>
</dbReference>
<dbReference type="Proteomes" id="UP000178636">
    <property type="component" value="Unassembled WGS sequence"/>
</dbReference>
<name>A0A1G2DB19_9BACT</name>
<dbReference type="InterPro" id="IPR051055">
    <property type="entry name" value="PIF1_helicase"/>
</dbReference>
<dbReference type="EMBL" id="MHLO01000045">
    <property type="protein sequence ID" value="OGZ10829.1"/>
    <property type="molecule type" value="Genomic_DNA"/>
</dbReference>
<evidence type="ECO:0000259" key="1">
    <source>
        <dbReference type="Pfam" id="PF05970"/>
    </source>
</evidence>
<organism evidence="2 3">
    <name type="scientific">Candidatus Lloydbacteria bacterium RIFCSPHIGHO2_02_FULL_54_17</name>
    <dbReference type="NCBI Taxonomy" id="1798664"/>
    <lineage>
        <taxon>Bacteria</taxon>
        <taxon>Candidatus Lloydiibacteriota</taxon>
    </lineage>
</organism>
<dbReference type="STRING" id="1798664.A3C93_05025"/>
<dbReference type="PANTHER" id="PTHR47642:SF5">
    <property type="entry name" value="ATP-DEPENDENT DNA HELICASE"/>
    <property type="match status" value="1"/>
</dbReference>
<dbReference type="Gene3D" id="3.40.50.300">
    <property type="entry name" value="P-loop containing nucleotide triphosphate hydrolases"/>
    <property type="match status" value="2"/>
</dbReference>
<sequence length="426" mass="47923">MADIVIDREREEALKLMESGENVYLTGNAGTGKSALSQHFLKHTKKRVLILASTGIAALNVGGQTIHSGLRIMPGARPEDMKKDAGPRSRIWKEIDAILTDELSMVRADLLDCMDRFLRLNGKDEGKPMGGVQLIGVGDICQLPPVVTEEEEGRFSKHYPGPYFFDAHCFPSLHMTTVDLKRVFRQKDAKLVRILNRIRVGKATAGDLRFLNKRHESGFDIGNSSHLYLATRNRVVDEMNSRKMRELPGTEVRLRGVVSGKFTRDRFPAEEDLVLKVGARVMLLNNDPFKRWVNGDIGVVTDITNGRIGVELPKRGVVGVEMHRWENIRQSFNEETKALERIVVGTYSQFPIRPAWAITIHKSQGQTFEQVAIDLAGGTFAHGQAYVALSRATSLTGLVLTRLLEHDDIIFDERVREFMERSRKHS</sequence>
<dbReference type="CDD" id="cd18809">
    <property type="entry name" value="SF1_C_RecD"/>
    <property type="match status" value="1"/>
</dbReference>
<gene>
    <name evidence="2" type="ORF">A3C93_05025</name>
</gene>
<evidence type="ECO:0000313" key="2">
    <source>
        <dbReference type="EMBL" id="OGZ10829.1"/>
    </source>
</evidence>
<feature type="domain" description="DNA helicase Pif1-like DEAD-box helicase" evidence="1">
    <location>
        <begin position="17"/>
        <end position="151"/>
    </location>
</feature>
<dbReference type="PANTHER" id="PTHR47642">
    <property type="entry name" value="ATP-DEPENDENT DNA HELICASE"/>
    <property type="match status" value="1"/>
</dbReference>
<dbReference type="GO" id="GO:0006281">
    <property type="term" value="P:DNA repair"/>
    <property type="evidence" value="ECO:0007669"/>
    <property type="project" value="InterPro"/>
</dbReference>
<dbReference type="GO" id="GO:0000723">
    <property type="term" value="P:telomere maintenance"/>
    <property type="evidence" value="ECO:0007669"/>
    <property type="project" value="InterPro"/>
</dbReference>
<proteinExistence type="predicted"/>
<evidence type="ECO:0000313" key="3">
    <source>
        <dbReference type="Proteomes" id="UP000178636"/>
    </source>
</evidence>
<reference evidence="2 3" key="1">
    <citation type="journal article" date="2016" name="Nat. Commun.">
        <title>Thousands of microbial genomes shed light on interconnected biogeochemical processes in an aquifer system.</title>
        <authorList>
            <person name="Anantharaman K."/>
            <person name="Brown C.T."/>
            <person name="Hug L.A."/>
            <person name="Sharon I."/>
            <person name="Castelle C.J."/>
            <person name="Probst A.J."/>
            <person name="Thomas B.C."/>
            <person name="Singh A."/>
            <person name="Wilkins M.J."/>
            <person name="Karaoz U."/>
            <person name="Brodie E.L."/>
            <person name="Williams K.H."/>
            <person name="Hubbard S.S."/>
            <person name="Banfield J.F."/>
        </authorList>
    </citation>
    <scope>NUCLEOTIDE SEQUENCE [LARGE SCALE GENOMIC DNA]</scope>
</reference>
<dbReference type="InterPro" id="IPR027417">
    <property type="entry name" value="P-loop_NTPase"/>
</dbReference>